<accession>A0A0A9C7V9</accession>
<protein>
    <submittedName>
        <fullName evidence="1">Uncharacterized protein</fullName>
    </submittedName>
</protein>
<dbReference type="EMBL" id="GBRH01228390">
    <property type="protein sequence ID" value="JAD69505.1"/>
    <property type="molecule type" value="Transcribed_RNA"/>
</dbReference>
<name>A0A0A9C7V9_ARUDO</name>
<reference evidence="1" key="1">
    <citation type="submission" date="2014-09" db="EMBL/GenBank/DDBJ databases">
        <authorList>
            <person name="Magalhaes I.L.F."/>
            <person name="Oliveira U."/>
            <person name="Santos F.R."/>
            <person name="Vidigal T.H.D.A."/>
            <person name="Brescovit A.D."/>
            <person name="Santos A.J."/>
        </authorList>
    </citation>
    <scope>NUCLEOTIDE SEQUENCE</scope>
    <source>
        <tissue evidence="1">Shoot tissue taken approximately 20 cm above the soil surface</tissue>
    </source>
</reference>
<evidence type="ECO:0000313" key="1">
    <source>
        <dbReference type="EMBL" id="JAD69505.1"/>
    </source>
</evidence>
<dbReference type="AlphaFoldDB" id="A0A0A9C7V9"/>
<organism evidence="1">
    <name type="scientific">Arundo donax</name>
    <name type="common">Giant reed</name>
    <name type="synonym">Donax arundinaceus</name>
    <dbReference type="NCBI Taxonomy" id="35708"/>
    <lineage>
        <taxon>Eukaryota</taxon>
        <taxon>Viridiplantae</taxon>
        <taxon>Streptophyta</taxon>
        <taxon>Embryophyta</taxon>
        <taxon>Tracheophyta</taxon>
        <taxon>Spermatophyta</taxon>
        <taxon>Magnoliopsida</taxon>
        <taxon>Liliopsida</taxon>
        <taxon>Poales</taxon>
        <taxon>Poaceae</taxon>
        <taxon>PACMAD clade</taxon>
        <taxon>Arundinoideae</taxon>
        <taxon>Arundineae</taxon>
        <taxon>Arundo</taxon>
    </lineage>
</organism>
<sequence>MVITATSDSHSFNACSYYHSTSMLIIGEGISKNIPC</sequence>
<proteinExistence type="predicted"/>
<reference evidence="1" key="2">
    <citation type="journal article" date="2015" name="Data Brief">
        <title>Shoot transcriptome of the giant reed, Arundo donax.</title>
        <authorList>
            <person name="Barrero R.A."/>
            <person name="Guerrero F.D."/>
            <person name="Moolhuijzen P."/>
            <person name="Goolsby J.A."/>
            <person name="Tidwell J."/>
            <person name="Bellgard S.E."/>
            <person name="Bellgard M.I."/>
        </authorList>
    </citation>
    <scope>NUCLEOTIDE SEQUENCE</scope>
    <source>
        <tissue evidence="1">Shoot tissue taken approximately 20 cm above the soil surface</tissue>
    </source>
</reference>